<dbReference type="PANTHER" id="PTHR24559">
    <property type="entry name" value="TRANSPOSON TY3-I GAG-POL POLYPROTEIN"/>
    <property type="match status" value="1"/>
</dbReference>
<dbReference type="SUPFAM" id="SSF56672">
    <property type="entry name" value="DNA/RNA polymerases"/>
    <property type="match status" value="1"/>
</dbReference>
<evidence type="ECO:0000313" key="1">
    <source>
        <dbReference type="EMBL" id="CAH2109091.1"/>
    </source>
</evidence>
<evidence type="ECO:0000313" key="2">
    <source>
        <dbReference type="Proteomes" id="UP001153954"/>
    </source>
</evidence>
<gene>
    <name evidence="1" type="ORF">EEDITHA_LOCUS22960</name>
</gene>
<accession>A0AAU9VG17</accession>
<protein>
    <recommendedName>
        <fullName evidence="3">Reverse transcriptase</fullName>
    </recommendedName>
</protein>
<dbReference type="EMBL" id="CAKOGL010000054">
    <property type="protein sequence ID" value="CAH2109091.1"/>
    <property type="molecule type" value="Genomic_DNA"/>
</dbReference>
<name>A0AAU9VG17_EUPED</name>
<proteinExistence type="predicted"/>
<dbReference type="AlphaFoldDB" id="A0AAU9VG17"/>
<dbReference type="Proteomes" id="UP001153954">
    <property type="component" value="Unassembled WGS sequence"/>
</dbReference>
<sequence length="84" mass="9481">MPIRRVTTGELKIDLIDPHKTVQRGPHQMSPSEKAIVREKIQSLLDADIIRESSSPFASPIVLVKKKDGTDRLCVDYRELNANN</sequence>
<keyword evidence="2" id="KW-1185">Reference proteome</keyword>
<dbReference type="InterPro" id="IPR053134">
    <property type="entry name" value="RNA-dir_DNA_polymerase"/>
</dbReference>
<dbReference type="PANTHER" id="PTHR24559:SF444">
    <property type="entry name" value="REVERSE TRANSCRIPTASE DOMAIN-CONTAINING PROTEIN"/>
    <property type="match status" value="1"/>
</dbReference>
<dbReference type="GO" id="GO:0071897">
    <property type="term" value="P:DNA biosynthetic process"/>
    <property type="evidence" value="ECO:0007669"/>
    <property type="project" value="UniProtKB-ARBA"/>
</dbReference>
<organism evidence="1 2">
    <name type="scientific">Euphydryas editha</name>
    <name type="common">Edith's checkerspot</name>
    <dbReference type="NCBI Taxonomy" id="104508"/>
    <lineage>
        <taxon>Eukaryota</taxon>
        <taxon>Metazoa</taxon>
        <taxon>Ecdysozoa</taxon>
        <taxon>Arthropoda</taxon>
        <taxon>Hexapoda</taxon>
        <taxon>Insecta</taxon>
        <taxon>Pterygota</taxon>
        <taxon>Neoptera</taxon>
        <taxon>Endopterygota</taxon>
        <taxon>Lepidoptera</taxon>
        <taxon>Glossata</taxon>
        <taxon>Ditrysia</taxon>
        <taxon>Papilionoidea</taxon>
        <taxon>Nymphalidae</taxon>
        <taxon>Nymphalinae</taxon>
        <taxon>Euphydryas</taxon>
    </lineage>
</organism>
<reference evidence="1" key="1">
    <citation type="submission" date="2022-03" db="EMBL/GenBank/DDBJ databases">
        <authorList>
            <person name="Tunstrom K."/>
        </authorList>
    </citation>
    <scope>NUCLEOTIDE SEQUENCE</scope>
</reference>
<dbReference type="Gene3D" id="3.10.10.10">
    <property type="entry name" value="HIV Type 1 Reverse Transcriptase, subunit A, domain 1"/>
    <property type="match status" value="1"/>
</dbReference>
<dbReference type="InterPro" id="IPR043502">
    <property type="entry name" value="DNA/RNA_pol_sf"/>
</dbReference>
<evidence type="ECO:0008006" key="3">
    <source>
        <dbReference type="Google" id="ProtNLM"/>
    </source>
</evidence>
<comment type="caution">
    <text evidence="1">The sequence shown here is derived from an EMBL/GenBank/DDBJ whole genome shotgun (WGS) entry which is preliminary data.</text>
</comment>